<feature type="transmembrane region" description="Helical" evidence="1">
    <location>
        <begin position="6"/>
        <end position="25"/>
    </location>
</feature>
<keyword evidence="1" id="KW-0812">Transmembrane</keyword>
<gene>
    <name evidence="2" type="ORF">EURHEDRAFT_286571</name>
</gene>
<dbReference type="RefSeq" id="XP_040634272.1">
    <property type="nucleotide sequence ID" value="XM_040778214.1"/>
</dbReference>
<keyword evidence="1" id="KW-0472">Membrane</keyword>
<accession>A0A017S0Y8</accession>
<evidence type="ECO:0000313" key="3">
    <source>
        <dbReference type="Proteomes" id="UP000019804"/>
    </source>
</evidence>
<protein>
    <submittedName>
        <fullName evidence="2">Uncharacterized protein</fullName>
    </submittedName>
</protein>
<dbReference type="Proteomes" id="UP000019804">
    <property type="component" value="Unassembled WGS sequence"/>
</dbReference>
<dbReference type="AlphaFoldDB" id="A0A017S0Y8"/>
<organism evidence="2 3">
    <name type="scientific">Aspergillus ruber (strain CBS 135680)</name>
    <dbReference type="NCBI Taxonomy" id="1388766"/>
    <lineage>
        <taxon>Eukaryota</taxon>
        <taxon>Fungi</taxon>
        <taxon>Dikarya</taxon>
        <taxon>Ascomycota</taxon>
        <taxon>Pezizomycotina</taxon>
        <taxon>Eurotiomycetes</taxon>
        <taxon>Eurotiomycetidae</taxon>
        <taxon>Eurotiales</taxon>
        <taxon>Aspergillaceae</taxon>
        <taxon>Aspergillus</taxon>
        <taxon>Aspergillus subgen. Aspergillus</taxon>
    </lineage>
</organism>
<reference evidence="3" key="1">
    <citation type="journal article" date="2014" name="Nat. Commun.">
        <title>Genomic adaptations of the halophilic Dead Sea filamentous fungus Eurotium rubrum.</title>
        <authorList>
            <person name="Kis-Papo T."/>
            <person name="Weig A.R."/>
            <person name="Riley R."/>
            <person name="Persoh D."/>
            <person name="Salamov A."/>
            <person name="Sun H."/>
            <person name="Lipzen A."/>
            <person name="Wasser S.P."/>
            <person name="Rambold G."/>
            <person name="Grigoriev I.V."/>
            <person name="Nevo E."/>
        </authorList>
    </citation>
    <scope>NUCLEOTIDE SEQUENCE [LARGE SCALE GENOMIC DNA]</scope>
    <source>
        <strain evidence="3">CBS 135680</strain>
    </source>
</reference>
<keyword evidence="1" id="KW-1133">Transmembrane helix</keyword>
<name>A0A017S0Y8_ASPRC</name>
<evidence type="ECO:0000313" key="2">
    <source>
        <dbReference type="EMBL" id="EYE90582.1"/>
    </source>
</evidence>
<feature type="transmembrane region" description="Helical" evidence="1">
    <location>
        <begin position="46"/>
        <end position="63"/>
    </location>
</feature>
<keyword evidence="3" id="KW-1185">Reference proteome</keyword>
<sequence length="125" mass="13349">MPSRTAYTILAFGAVSLLTGIYILLSPESMLSMLSLPSASLPSIRANASAAIAMGIYYTLAFVQDDRTFFAATIPIRMLTAAVLGMQGGAWLYVALWEGIGASFTGVILALEGFQSRKIEGTKQY</sequence>
<dbReference type="GeneID" id="63693338"/>
<dbReference type="HOGENOM" id="CLU_1992168_0_0_1"/>
<feature type="transmembrane region" description="Helical" evidence="1">
    <location>
        <begin position="90"/>
        <end position="111"/>
    </location>
</feature>
<dbReference type="OrthoDB" id="10042947at2759"/>
<evidence type="ECO:0000256" key="1">
    <source>
        <dbReference type="SAM" id="Phobius"/>
    </source>
</evidence>
<proteinExistence type="predicted"/>
<dbReference type="EMBL" id="KK088456">
    <property type="protein sequence ID" value="EYE90582.1"/>
    <property type="molecule type" value="Genomic_DNA"/>
</dbReference>